<feature type="non-terminal residue" evidence="6">
    <location>
        <position position="156"/>
    </location>
</feature>
<dbReference type="OMA" id="ITISCKY"/>
<comment type="subcellular location">
    <subcellularLocation>
        <location evidence="1">Membrane</location>
    </subcellularLocation>
</comment>
<feature type="domain" description="Ig-like" evidence="5">
    <location>
        <begin position="30"/>
        <end position="105"/>
    </location>
</feature>
<dbReference type="SMART" id="SM00409">
    <property type="entry name" value="IG"/>
    <property type="match status" value="1"/>
</dbReference>
<dbReference type="InterPro" id="IPR003599">
    <property type="entry name" value="Ig_sub"/>
</dbReference>
<dbReference type="InterPro" id="IPR013783">
    <property type="entry name" value="Ig-like_fold"/>
</dbReference>
<evidence type="ECO:0000256" key="2">
    <source>
        <dbReference type="ARBA" id="ARBA00022692"/>
    </source>
</evidence>
<comment type="caution">
    <text evidence="6">The sequence shown here is derived from an EMBL/GenBank/DDBJ whole genome shotgun (WGS) entry which is preliminary data.</text>
</comment>
<proteinExistence type="predicted"/>
<gene>
    <name evidence="6" type="ORF">chiPu_0020302</name>
</gene>
<feature type="signal peptide" evidence="4">
    <location>
        <begin position="1"/>
        <end position="16"/>
    </location>
</feature>
<dbReference type="Pfam" id="PF07686">
    <property type="entry name" value="V-set"/>
    <property type="match status" value="1"/>
</dbReference>
<feature type="chain" id="PRO_5019443485" description="Ig-like domain-containing protein" evidence="4">
    <location>
        <begin position="17"/>
        <end position="156"/>
    </location>
</feature>
<dbReference type="PANTHER" id="PTHR11860:SF87">
    <property type="entry name" value="CMRF35-LIKE MOLECULE 8"/>
    <property type="match status" value="1"/>
</dbReference>
<accession>A0A401RE67</accession>
<dbReference type="Gene3D" id="2.60.40.10">
    <property type="entry name" value="Immunoglobulins"/>
    <property type="match status" value="1"/>
</dbReference>
<keyword evidence="4" id="KW-0732">Signal</keyword>
<evidence type="ECO:0000256" key="4">
    <source>
        <dbReference type="SAM" id="SignalP"/>
    </source>
</evidence>
<dbReference type="GO" id="GO:0005886">
    <property type="term" value="C:plasma membrane"/>
    <property type="evidence" value="ECO:0007669"/>
    <property type="project" value="TreeGrafter"/>
</dbReference>
<dbReference type="GO" id="GO:0004888">
    <property type="term" value="F:transmembrane signaling receptor activity"/>
    <property type="evidence" value="ECO:0007669"/>
    <property type="project" value="TreeGrafter"/>
</dbReference>
<dbReference type="CDD" id="cd05716">
    <property type="entry name" value="IgV_pIgR_like"/>
    <property type="match status" value="1"/>
</dbReference>
<dbReference type="PANTHER" id="PTHR11860">
    <property type="entry name" value="POLYMERIC-IMMUNOGLOBULIN RECEPTOR"/>
    <property type="match status" value="1"/>
</dbReference>
<dbReference type="InterPro" id="IPR007110">
    <property type="entry name" value="Ig-like_dom"/>
</dbReference>
<evidence type="ECO:0000313" key="7">
    <source>
        <dbReference type="Proteomes" id="UP000287033"/>
    </source>
</evidence>
<organism evidence="6 7">
    <name type="scientific">Chiloscyllium punctatum</name>
    <name type="common">Brownbanded bambooshark</name>
    <name type="synonym">Hemiscyllium punctatum</name>
    <dbReference type="NCBI Taxonomy" id="137246"/>
    <lineage>
        <taxon>Eukaryota</taxon>
        <taxon>Metazoa</taxon>
        <taxon>Chordata</taxon>
        <taxon>Craniata</taxon>
        <taxon>Vertebrata</taxon>
        <taxon>Chondrichthyes</taxon>
        <taxon>Elasmobranchii</taxon>
        <taxon>Galeomorphii</taxon>
        <taxon>Galeoidea</taxon>
        <taxon>Orectolobiformes</taxon>
        <taxon>Hemiscylliidae</taxon>
        <taxon>Chiloscyllium</taxon>
    </lineage>
</organism>
<evidence type="ECO:0000313" key="6">
    <source>
        <dbReference type="EMBL" id="GCC16450.1"/>
    </source>
</evidence>
<sequence length="156" mass="17745">MDFTFHLFMLSFSVSGAILTGAAVINGSVGQSITISCKYNKHYSNSPKYWCKGDNREDCVILVKTKHSRKTNSDGRITIETDNDAGEFVVRMDRLTKSDQGLYWCGIARFLWDLLSPVELNVAEDPKVSLSGSPAEEEILRKNSMYYFTWSILRWL</sequence>
<dbReference type="InterPro" id="IPR036179">
    <property type="entry name" value="Ig-like_dom_sf"/>
</dbReference>
<evidence type="ECO:0000259" key="5">
    <source>
        <dbReference type="PROSITE" id="PS50835"/>
    </source>
</evidence>
<dbReference type="PROSITE" id="PS50835">
    <property type="entry name" value="IG_LIKE"/>
    <property type="match status" value="1"/>
</dbReference>
<keyword evidence="3" id="KW-0472">Membrane</keyword>
<name>A0A401RE67_CHIPU</name>
<evidence type="ECO:0000256" key="1">
    <source>
        <dbReference type="ARBA" id="ARBA00004370"/>
    </source>
</evidence>
<dbReference type="OrthoDB" id="8920197at2759"/>
<evidence type="ECO:0000256" key="3">
    <source>
        <dbReference type="ARBA" id="ARBA00023136"/>
    </source>
</evidence>
<protein>
    <recommendedName>
        <fullName evidence="5">Ig-like domain-containing protein</fullName>
    </recommendedName>
</protein>
<dbReference type="AlphaFoldDB" id="A0A401RE67"/>
<keyword evidence="7" id="KW-1185">Reference proteome</keyword>
<dbReference type="EMBL" id="BEZZ01002502">
    <property type="protein sequence ID" value="GCC16450.1"/>
    <property type="molecule type" value="Genomic_DNA"/>
</dbReference>
<dbReference type="InterPro" id="IPR013106">
    <property type="entry name" value="Ig_V-set"/>
</dbReference>
<keyword evidence="2" id="KW-0812">Transmembrane</keyword>
<dbReference type="SUPFAM" id="SSF48726">
    <property type="entry name" value="Immunoglobulin"/>
    <property type="match status" value="1"/>
</dbReference>
<reference evidence="6 7" key="1">
    <citation type="journal article" date="2018" name="Nat. Ecol. Evol.">
        <title>Shark genomes provide insights into elasmobranch evolution and the origin of vertebrates.</title>
        <authorList>
            <person name="Hara Y"/>
            <person name="Yamaguchi K"/>
            <person name="Onimaru K"/>
            <person name="Kadota M"/>
            <person name="Koyanagi M"/>
            <person name="Keeley SD"/>
            <person name="Tatsumi K"/>
            <person name="Tanaka K"/>
            <person name="Motone F"/>
            <person name="Kageyama Y"/>
            <person name="Nozu R"/>
            <person name="Adachi N"/>
            <person name="Nishimura O"/>
            <person name="Nakagawa R"/>
            <person name="Tanegashima C"/>
            <person name="Kiyatake I"/>
            <person name="Matsumoto R"/>
            <person name="Murakumo K"/>
            <person name="Nishida K"/>
            <person name="Terakita A"/>
            <person name="Kuratani S"/>
            <person name="Sato K"/>
            <person name="Hyodo S Kuraku.S."/>
        </authorList>
    </citation>
    <scope>NUCLEOTIDE SEQUENCE [LARGE SCALE GENOMIC DNA]</scope>
</reference>
<dbReference type="Proteomes" id="UP000287033">
    <property type="component" value="Unassembled WGS sequence"/>
</dbReference>
<dbReference type="InterPro" id="IPR050671">
    <property type="entry name" value="CD300_family_receptors"/>
</dbReference>